<accession>A0A7J7IE17</accession>
<protein>
    <submittedName>
        <fullName evidence="2">Uncharacterized protein</fullName>
    </submittedName>
</protein>
<comment type="caution">
    <text evidence="2">The sequence shown here is derived from an EMBL/GenBank/DDBJ whole genome shotgun (WGS) entry which is preliminary data.</text>
</comment>
<proteinExistence type="predicted"/>
<evidence type="ECO:0000313" key="2">
    <source>
        <dbReference type="EMBL" id="KAF6000944.1"/>
    </source>
</evidence>
<reference evidence="2 3" key="1">
    <citation type="journal article" date="2020" name="J. Phycol.">
        <title>Comparative genome analysis reveals Cyanidiococcus gen. nov., a new extremophilic red algal genus sister to Cyanidioschyzon (Cyanidioschyzonaceae, Rhodophyta).</title>
        <authorList>
            <person name="Liu S.-L."/>
            <person name="Chiang Y.-R."/>
            <person name="Yoon H.S."/>
            <person name="Fu H.-Y."/>
        </authorList>
    </citation>
    <scope>NUCLEOTIDE SEQUENCE [LARGE SCALE GENOMIC DNA]</scope>
    <source>
        <strain evidence="2 3">THAL066</strain>
    </source>
</reference>
<gene>
    <name evidence="2" type="ORF">F1559_003314</name>
</gene>
<organism evidence="2 3">
    <name type="scientific">Cyanidiococcus yangmingshanensis</name>
    <dbReference type="NCBI Taxonomy" id="2690220"/>
    <lineage>
        <taxon>Eukaryota</taxon>
        <taxon>Rhodophyta</taxon>
        <taxon>Bangiophyceae</taxon>
        <taxon>Cyanidiales</taxon>
        <taxon>Cyanidiaceae</taxon>
        <taxon>Cyanidiococcus</taxon>
    </lineage>
</organism>
<dbReference type="OrthoDB" id="10470499at2759"/>
<feature type="region of interest" description="Disordered" evidence="1">
    <location>
        <begin position="58"/>
        <end position="94"/>
    </location>
</feature>
<name>A0A7J7IE17_9RHOD</name>
<evidence type="ECO:0000313" key="3">
    <source>
        <dbReference type="Proteomes" id="UP000530660"/>
    </source>
</evidence>
<dbReference type="AlphaFoldDB" id="A0A7J7IE17"/>
<dbReference type="Proteomes" id="UP000530660">
    <property type="component" value="Unassembled WGS sequence"/>
</dbReference>
<sequence>MLYPCESCGARRFRWNDEGHPVCAVCNAVQQSYEETGLDALESGVHFSHQSLIERARVAQRRQRDAGQGPTSPRRRARLSQRQRLGVPVADQLQRPETNPVTNISVVYAAVGRATTLLTEQTAGTSALSFVSQWLGALLTDRFAAFHHYVNRSFEHGSGAVKLRIGATTLVAVVFLGVTQARAEATTPALVACHSLRFLEQLEQGPLGRFRDLLIPYLHCNDQEYRLCRRRLVARARMLVARLGDPETRRHWGIDGNTTDGLVQRHSRITLDIPVVCPESLVQWLLERWSEHDEANDREAKTATREDRTRLLRQVIGWSAESELLVALDTVLADAMLTYAGVLELPDSRIRPDRLYDGDENASGRVDRQQQDPSDAWFIESVARLRQHHESLRREVTLCWRRLPKASRAQPRIRALVDAIEHQRSVTKLWGTCPWQVTAHWRSTNPEYRDRSWPRARSLAEFVGRLFSLSPRELERCILRRARDLDLMVRELIEGTSVHCNDGCAHPSTNQP</sequence>
<evidence type="ECO:0000256" key="1">
    <source>
        <dbReference type="SAM" id="MobiDB-lite"/>
    </source>
</evidence>
<keyword evidence="3" id="KW-1185">Reference proteome</keyword>
<dbReference type="EMBL" id="VWRR01000017">
    <property type="protein sequence ID" value="KAF6000944.1"/>
    <property type="molecule type" value="Genomic_DNA"/>
</dbReference>